<sequence length="604" mass="69859">MQKVDNAIIFAAGKGTRMSPLTQYTPKPLIKVFGEHMIERNIKFLIESGIKKIYVVVGYLAEQFEFLKEKYPNLTIIKNDSYDVTNNISSLFVSKEFWSNTLYMDGDIYLRENIFPKLIELIKKNKTSIAFSQIYKKHSPEWSYKTDPNNFVKFHELEKDAFNMNVWSGFLYLNKKTSDEVKHKLDVFYEKNKQSYLESFFWTLENKFKHVALDDVEIDELDSFDDLISIDSSYKSHQNTILFTPGPVNNFDEVTSILGESVIHHHSQLFSYYMSETTKLMKEFFKTESGLPLFLTASATGVMEAMALNSVEKGDRVLVIEAGDFGKRMEIILRKILDDSDLCVLSYPDGQTYNLSEVENTIRNNKFKSIFITHHETSTGVLHDIKKISDLIQKYCPETLFLVDTVSSFIHEEIEFDKWKIDAALATSGKGFCVMPGLSCIVLSERMQQVVKKNKNVKFYFDLASYIKYYEEQHSTPYTPASSILIALNASLKVMKNLTLKKMNERRKQIYEYIRSVLVDDLGFKDAVSSNSITHGLLVLNLPNGYDAEILRNSIEYKENIYFELGRAERRHSQIRIGIPNTINMRKAVFLVEKIKEHLEEAKI</sequence>
<dbReference type="GO" id="GO:0016491">
    <property type="term" value="F:oxidoreductase activity"/>
    <property type="evidence" value="ECO:0007669"/>
    <property type="project" value="UniProtKB-KW"/>
</dbReference>
<dbReference type="PANTHER" id="PTHR21152:SF40">
    <property type="entry name" value="ALANINE--GLYOXYLATE AMINOTRANSFERASE"/>
    <property type="match status" value="1"/>
</dbReference>
<dbReference type="Gene3D" id="3.90.1150.10">
    <property type="entry name" value="Aspartate Aminotransferase, domain 1"/>
    <property type="match status" value="1"/>
</dbReference>
<evidence type="ECO:0000259" key="3">
    <source>
        <dbReference type="Pfam" id="PF00266"/>
    </source>
</evidence>
<dbReference type="InterPro" id="IPR015422">
    <property type="entry name" value="PyrdxlP-dep_Trfase_small"/>
</dbReference>
<keyword evidence="5" id="KW-0808">Transferase</keyword>
<dbReference type="PANTHER" id="PTHR21152">
    <property type="entry name" value="AMINOTRANSFERASE CLASS V"/>
    <property type="match status" value="1"/>
</dbReference>
<dbReference type="Proteomes" id="UP001058569">
    <property type="component" value="Chromosome"/>
</dbReference>
<dbReference type="GO" id="GO:0004760">
    <property type="term" value="F:L-serine-pyruvate transaminase activity"/>
    <property type="evidence" value="ECO:0007669"/>
    <property type="project" value="TreeGrafter"/>
</dbReference>
<protein>
    <submittedName>
        <fullName evidence="5">Aminotransferase class V-fold PLP-dependent enzyme</fullName>
    </submittedName>
    <submittedName>
        <fullName evidence="6">Soluble hydrogenase 42 kDa subunit</fullName>
        <ecNumber evidence="6">1.12.-.-</ecNumber>
    </submittedName>
</protein>
<dbReference type="InterPro" id="IPR029044">
    <property type="entry name" value="Nucleotide-diphossugar_trans"/>
</dbReference>
<dbReference type="SUPFAM" id="SSF53448">
    <property type="entry name" value="Nucleotide-diphospho-sugar transferases"/>
    <property type="match status" value="1"/>
</dbReference>
<dbReference type="OrthoDB" id="389074at2"/>
<dbReference type="AlphaFoldDB" id="A0A3P8MEG7"/>
<dbReference type="InterPro" id="IPR005835">
    <property type="entry name" value="NTP_transferase_dom"/>
</dbReference>
<feature type="domain" description="Aminotransferase class V" evidence="3">
    <location>
        <begin position="261"/>
        <end position="520"/>
    </location>
</feature>
<keyword evidence="8" id="KW-1185">Reference proteome</keyword>
<reference evidence="6 7" key="1">
    <citation type="submission" date="2018-12" db="EMBL/GenBank/DDBJ databases">
        <authorList>
            <consortium name="Pathogen Informatics"/>
        </authorList>
    </citation>
    <scope>NUCLEOTIDE SEQUENCE [LARGE SCALE GENOMIC DNA]</scope>
    <source>
        <strain evidence="6 7">NCTC10126</strain>
    </source>
</reference>
<accession>A0A3P8MEG7</accession>
<dbReference type="EMBL" id="CP101806">
    <property type="protein sequence ID" value="UUD35520.1"/>
    <property type="molecule type" value="Genomic_DNA"/>
</dbReference>
<dbReference type="RefSeq" id="WP_126117982.1">
    <property type="nucleotide sequence ID" value="NZ_CP101806.1"/>
</dbReference>
<evidence type="ECO:0000313" key="6">
    <source>
        <dbReference type="EMBL" id="VDR41706.1"/>
    </source>
</evidence>
<gene>
    <name evidence="6" type="ORF">NCTC10126_00187</name>
    <name evidence="5" type="ORF">NPA07_01440</name>
</gene>
<dbReference type="EC" id="1.12.-.-" evidence="6"/>
<dbReference type="GO" id="GO:0019265">
    <property type="term" value="P:glycine biosynthetic process, by transamination of glyoxylate"/>
    <property type="evidence" value="ECO:0007669"/>
    <property type="project" value="TreeGrafter"/>
</dbReference>
<evidence type="ECO:0000256" key="2">
    <source>
        <dbReference type="ARBA" id="ARBA00022898"/>
    </source>
</evidence>
<keyword evidence="5" id="KW-0032">Aminotransferase</keyword>
<dbReference type="InterPro" id="IPR015421">
    <property type="entry name" value="PyrdxlP-dep_Trfase_major"/>
</dbReference>
<evidence type="ECO:0000313" key="5">
    <source>
        <dbReference type="EMBL" id="UUD35520.1"/>
    </source>
</evidence>
<dbReference type="Proteomes" id="UP000280036">
    <property type="component" value="Unassembled WGS sequence"/>
</dbReference>
<dbReference type="InterPro" id="IPR015424">
    <property type="entry name" value="PyrdxlP-dep_Trfase"/>
</dbReference>
<evidence type="ECO:0000313" key="8">
    <source>
        <dbReference type="Proteomes" id="UP001058569"/>
    </source>
</evidence>
<dbReference type="InterPro" id="IPR000192">
    <property type="entry name" value="Aminotrans_V_dom"/>
</dbReference>
<name>A0A3P8MEG7_9BACT</name>
<feature type="domain" description="Nucleotidyl transferase" evidence="4">
    <location>
        <begin position="7"/>
        <end position="139"/>
    </location>
</feature>
<dbReference type="EMBL" id="UZVY01000001">
    <property type="protein sequence ID" value="VDR41706.1"/>
    <property type="molecule type" value="Genomic_DNA"/>
</dbReference>
<comment type="cofactor">
    <cofactor evidence="1">
        <name>pyridoxal 5'-phosphate</name>
        <dbReference type="ChEBI" id="CHEBI:597326"/>
    </cofactor>
</comment>
<dbReference type="SUPFAM" id="SSF53383">
    <property type="entry name" value="PLP-dependent transferases"/>
    <property type="match status" value="1"/>
</dbReference>
<dbReference type="Gene3D" id="3.90.550.10">
    <property type="entry name" value="Spore Coat Polysaccharide Biosynthesis Protein SpsA, Chain A"/>
    <property type="match status" value="1"/>
</dbReference>
<evidence type="ECO:0000313" key="7">
    <source>
        <dbReference type="Proteomes" id="UP000280036"/>
    </source>
</evidence>
<evidence type="ECO:0000256" key="1">
    <source>
        <dbReference type="ARBA" id="ARBA00001933"/>
    </source>
</evidence>
<dbReference type="Gene3D" id="3.40.640.10">
    <property type="entry name" value="Type I PLP-dependent aspartate aminotransferase-like (Major domain)"/>
    <property type="match status" value="1"/>
</dbReference>
<reference evidence="5" key="2">
    <citation type="submission" date="2022-07" db="EMBL/GenBank/DDBJ databases">
        <title>Complete genome of Mycoplasma caviae type strain G122.</title>
        <authorList>
            <person name="Spergser J."/>
        </authorList>
    </citation>
    <scope>NUCLEOTIDE SEQUENCE</scope>
    <source>
        <strain evidence="5">G122</strain>
    </source>
</reference>
<keyword evidence="2" id="KW-0663">Pyridoxal phosphate</keyword>
<organism evidence="6 7">
    <name type="scientific">Mycoplasmopsis caviae</name>
    <dbReference type="NCBI Taxonomy" id="55603"/>
    <lineage>
        <taxon>Bacteria</taxon>
        <taxon>Bacillati</taxon>
        <taxon>Mycoplasmatota</taxon>
        <taxon>Mycoplasmoidales</taxon>
        <taxon>Metamycoplasmataceae</taxon>
        <taxon>Mycoplasmopsis</taxon>
    </lineage>
</organism>
<evidence type="ECO:0000259" key="4">
    <source>
        <dbReference type="Pfam" id="PF00483"/>
    </source>
</evidence>
<dbReference type="Pfam" id="PF00483">
    <property type="entry name" value="NTP_transferase"/>
    <property type="match status" value="1"/>
</dbReference>
<dbReference type="Pfam" id="PF00266">
    <property type="entry name" value="Aminotran_5"/>
    <property type="match status" value="1"/>
</dbReference>
<proteinExistence type="predicted"/>
<keyword evidence="6" id="KW-0560">Oxidoreductase</keyword>
<dbReference type="CDD" id="cd02523">
    <property type="entry name" value="PC_cytidylyltransferase"/>
    <property type="match status" value="1"/>
</dbReference>
<dbReference type="GO" id="GO:0008453">
    <property type="term" value="F:alanine-glyoxylate transaminase activity"/>
    <property type="evidence" value="ECO:0007669"/>
    <property type="project" value="TreeGrafter"/>
</dbReference>